<dbReference type="EMBL" id="UXUI01008220">
    <property type="protein sequence ID" value="VDD90875.1"/>
    <property type="molecule type" value="Genomic_DNA"/>
</dbReference>
<gene>
    <name evidence="3" type="ORF">EVEC_LOCUS5626</name>
</gene>
<dbReference type="InterPro" id="IPR035929">
    <property type="entry name" value="CoaB-like_sf"/>
</dbReference>
<feature type="domain" description="DNA/pantothenate metabolism flavoprotein C-terminal" evidence="2">
    <location>
        <begin position="145"/>
        <end position="258"/>
    </location>
</feature>
<organism evidence="5">
    <name type="scientific">Enterobius vermicularis</name>
    <name type="common">Human pinworm</name>
    <dbReference type="NCBI Taxonomy" id="51028"/>
    <lineage>
        <taxon>Eukaryota</taxon>
        <taxon>Metazoa</taxon>
        <taxon>Ecdysozoa</taxon>
        <taxon>Nematoda</taxon>
        <taxon>Chromadorea</taxon>
        <taxon>Rhabditida</taxon>
        <taxon>Spirurina</taxon>
        <taxon>Oxyuridomorpha</taxon>
        <taxon>Oxyuroidea</taxon>
        <taxon>Oxyuridae</taxon>
        <taxon>Enterobius</taxon>
    </lineage>
</organism>
<dbReference type="OrthoDB" id="70224at2759"/>
<evidence type="ECO:0000313" key="5">
    <source>
        <dbReference type="WBParaSite" id="EVEC_0000601501-mRNA-1"/>
    </source>
</evidence>
<protein>
    <submittedName>
        <fullName evidence="5">DFP domain-containing protein</fullName>
    </submittedName>
</protein>
<evidence type="ECO:0000313" key="4">
    <source>
        <dbReference type="Proteomes" id="UP000274131"/>
    </source>
</evidence>
<reference evidence="5" key="1">
    <citation type="submission" date="2017-02" db="UniProtKB">
        <authorList>
            <consortium name="WormBaseParasite"/>
        </authorList>
    </citation>
    <scope>IDENTIFICATION</scope>
</reference>
<dbReference type="Gene3D" id="3.40.50.10300">
    <property type="entry name" value="CoaB-like"/>
    <property type="match status" value="1"/>
</dbReference>
<dbReference type="GO" id="GO:0003824">
    <property type="term" value="F:catalytic activity"/>
    <property type="evidence" value="ECO:0007669"/>
    <property type="project" value="UniProtKB-ARBA"/>
</dbReference>
<accession>A0A0N4V6W6</accession>
<keyword evidence="4" id="KW-1185">Reference proteome</keyword>
<sequence>MVFNVEEVKEFLERNKDRKIALVTSGGTKVPLEKHVVRFIDNFSMGTRGAASTEQLLENGYAVLFFHRTESLKPYSRKFGNLFEKLEVDASGTVNVKSMPGLVDAVKKYNTFESRLLMIPFQNILYYLETLKQLCSLLSPYGRSVLVYLAAAVSDFYISSENLPVHKIASNQNLKLSLDVVPKIIKNLVCDLVPEAFVVSFKLETDEKLLVKKSIDALERYGHKLVIANLLDKRKEWVIFVTKGSQEYIRLNKDQIASGVEIEEQIIQKLKTMHEEHIAAQ</sequence>
<proteinExistence type="inferred from homology"/>
<evidence type="ECO:0000256" key="1">
    <source>
        <dbReference type="ARBA" id="ARBA00005703"/>
    </source>
</evidence>
<reference evidence="3 4" key="2">
    <citation type="submission" date="2018-10" db="EMBL/GenBank/DDBJ databases">
        <authorList>
            <consortium name="Pathogen Informatics"/>
        </authorList>
    </citation>
    <scope>NUCLEOTIDE SEQUENCE [LARGE SCALE GENOMIC DNA]</scope>
</reference>
<dbReference type="Proteomes" id="UP000274131">
    <property type="component" value="Unassembled WGS sequence"/>
</dbReference>
<dbReference type="GO" id="GO:0015937">
    <property type="term" value="P:coenzyme A biosynthetic process"/>
    <property type="evidence" value="ECO:0007669"/>
    <property type="project" value="UniProtKB-ARBA"/>
</dbReference>
<dbReference type="STRING" id="51028.A0A0N4V6W6"/>
<dbReference type="PANTHER" id="PTHR12290">
    <property type="entry name" value="CORNICHON-RELATED"/>
    <property type="match status" value="1"/>
</dbReference>
<comment type="similarity">
    <text evidence="1">Belongs to the PPC synthetase family.</text>
</comment>
<evidence type="ECO:0000313" key="3">
    <source>
        <dbReference type="EMBL" id="VDD90875.1"/>
    </source>
</evidence>
<evidence type="ECO:0000259" key="2">
    <source>
        <dbReference type="Pfam" id="PF04127"/>
    </source>
</evidence>
<dbReference type="WBParaSite" id="EVEC_0000601501-mRNA-1">
    <property type="protein sequence ID" value="EVEC_0000601501-mRNA-1"/>
    <property type="gene ID" value="EVEC_0000601501"/>
</dbReference>
<dbReference type="InterPro" id="IPR007085">
    <property type="entry name" value="DNA/pantothenate-metab_flavo_C"/>
</dbReference>
<name>A0A0N4V6W6_ENTVE</name>
<dbReference type="AlphaFoldDB" id="A0A0N4V6W6"/>
<dbReference type="Pfam" id="PF04127">
    <property type="entry name" value="DFP"/>
    <property type="match status" value="1"/>
</dbReference>
<dbReference type="SUPFAM" id="SSF102645">
    <property type="entry name" value="CoaB-like"/>
    <property type="match status" value="1"/>
</dbReference>